<dbReference type="Pfam" id="PF01075">
    <property type="entry name" value="Glyco_transf_9"/>
    <property type="match status" value="1"/>
</dbReference>
<accession>A0A0Q9ZMW2</accession>
<proteinExistence type="predicted"/>
<name>A0A0Q9ZMW2_9FLAO</name>
<dbReference type="Proteomes" id="UP000051643">
    <property type="component" value="Unassembled WGS sequence"/>
</dbReference>
<dbReference type="GO" id="GO:0009244">
    <property type="term" value="P:lipopolysaccharide core region biosynthetic process"/>
    <property type="evidence" value="ECO:0007669"/>
    <property type="project" value="TreeGrafter"/>
</dbReference>
<dbReference type="InterPro" id="IPR002201">
    <property type="entry name" value="Glyco_trans_9"/>
</dbReference>
<dbReference type="CDD" id="cd03789">
    <property type="entry name" value="GT9_LPS_heptosyltransferase"/>
    <property type="match status" value="1"/>
</dbReference>
<dbReference type="RefSeq" id="WP_057480168.1">
    <property type="nucleotide sequence ID" value="NZ_BMWR01000002.1"/>
</dbReference>
<keyword evidence="2" id="KW-0808">Transferase</keyword>
<dbReference type="OrthoDB" id="9772349at2"/>
<dbReference type="InterPro" id="IPR051199">
    <property type="entry name" value="LPS_LOS_Heptosyltrfase"/>
</dbReference>
<dbReference type="GO" id="GO:0005829">
    <property type="term" value="C:cytosol"/>
    <property type="evidence" value="ECO:0007669"/>
    <property type="project" value="TreeGrafter"/>
</dbReference>
<dbReference type="PANTHER" id="PTHR30160:SF7">
    <property type="entry name" value="ADP-HEPTOSE--LPS HEPTOSYLTRANSFERASE 2"/>
    <property type="match status" value="1"/>
</dbReference>
<comment type="caution">
    <text evidence="3">The sequence shown here is derived from an EMBL/GenBank/DDBJ whole genome shotgun (WGS) entry which is preliminary data.</text>
</comment>
<keyword evidence="1" id="KW-0328">Glycosyltransferase</keyword>
<dbReference type="SUPFAM" id="SSF53756">
    <property type="entry name" value="UDP-Glycosyltransferase/glycogen phosphorylase"/>
    <property type="match status" value="1"/>
</dbReference>
<organism evidence="3 4">
    <name type="scientific">Salegentibacter mishustinae</name>
    <dbReference type="NCBI Taxonomy" id="270918"/>
    <lineage>
        <taxon>Bacteria</taxon>
        <taxon>Pseudomonadati</taxon>
        <taxon>Bacteroidota</taxon>
        <taxon>Flavobacteriia</taxon>
        <taxon>Flavobacteriales</taxon>
        <taxon>Flavobacteriaceae</taxon>
        <taxon>Salegentibacter</taxon>
    </lineage>
</organism>
<protein>
    <recommendedName>
        <fullName evidence="5">Glycosyltransferase</fullName>
    </recommendedName>
</protein>
<sequence length="355" mass="41047">MKILIIQQKMVGDVLTSSILFEALRKKYPEAELHYLIYPHTKPVVENNPFIYKIIEYSPRIGKDPVKFLKFLNFIRRESYSEIIDIYSKISSGIIASYSGASIRLGFQKNYTRPFYTQTFTYKENPETNAGLAIENRMQVLKGLDQDFPKELKPKIYISSEEKKFFRHKLQKQGVDLDQPVVMCGVLGSSSMKSYPGNYMSCLLDELINKVPGAQILFNYLPWQTAEAKNIYNQCNPETRSRIFLDIYENSLKGFILNAANCDLYFGNEGGAANIMKALEIPTFSIHSPIVKKNYWAIYEDEAKHISVHLEDFHPDLFKSCPPKFSKQKNAELYQKLNPKLIKLKLNEFLKNLEI</sequence>
<evidence type="ECO:0008006" key="5">
    <source>
        <dbReference type="Google" id="ProtNLM"/>
    </source>
</evidence>
<evidence type="ECO:0000313" key="4">
    <source>
        <dbReference type="Proteomes" id="UP000051643"/>
    </source>
</evidence>
<evidence type="ECO:0000256" key="2">
    <source>
        <dbReference type="ARBA" id="ARBA00022679"/>
    </source>
</evidence>
<dbReference type="EMBL" id="LKTP01000001">
    <property type="protein sequence ID" value="KRG30337.1"/>
    <property type="molecule type" value="Genomic_DNA"/>
</dbReference>
<dbReference type="STRING" id="270918.APR42_00300"/>
<dbReference type="Gene3D" id="3.40.50.2000">
    <property type="entry name" value="Glycogen Phosphorylase B"/>
    <property type="match status" value="2"/>
</dbReference>
<dbReference type="GO" id="GO:0008713">
    <property type="term" value="F:ADP-heptose-lipopolysaccharide heptosyltransferase activity"/>
    <property type="evidence" value="ECO:0007669"/>
    <property type="project" value="TreeGrafter"/>
</dbReference>
<evidence type="ECO:0000256" key="1">
    <source>
        <dbReference type="ARBA" id="ARBA00022676"/>
    </source>
</evidence>
<evidence type="ECO:0000313" key="3">
    <source>
        <dbReference type="EMBL" id="KRG30337.1"/>
    </source>
</evidence>
<dbReference type="AlphaFoldDB" id="A0A0Q9ZMW2"/>
<keyword evidence="4" id="KW-1185">Reference proteome</keyword>
<reference evidence="3" key="1">
    <citation type="submission" date="2015-10" db="EMBL/GenBank/DDBJ databases">
        <title>Draft genome sequence of Salegentibacter mishustinae KCTC 12263.</title>
        <authorList>
            <person name="Lin W."/>
            <person name="Zheng Q."/>
        </authorList>
    </citation>
    <scope>NUCLEOTIDE SEQUENCE [LARGE SCALE GENOMIC DNA]</scope>
    <source>
        <strain evidence="3">KCTC 12263</strain>
    </source>
</reference>
<dbReference type="PANTHER" id="PTHR30160">
    <property type="entry name" value="TETRAACYLDISACCHARIDE 4'-KINASE-RELATED"/>
    <property type="match status" value="1"/>
</dbReference>
<gene>
    <name evidence="3" type="ORF">APR42_00300</name>
</gene>